<reference evidence="3 4" key="1">
    <citation type="submission" date="2018-10" db="EMBL/GenBank/DDBJ databases">
        <title>Isolation from cow dung.</title>
        <authorList>
            <person name="Ling L."/>
        </authorList>
    </citation>
    <scope>NUCLEOTIDE SEQUENCE [LARGE SCALE GENOMIC DNA]</scope>
    <source>
        <strain evidence="3 4">NEAU-LL90</strain>
    </source>
</reference>
<dbReference type="InterPro" id="IPR001387">
    <property type="entry name" value="Cro/C1-type_HTH"/>
</dbReference>
<accession>A0A3M2L890</accession>
<dbReference type="InterPro" id="IPR010982">
    <property type="entry name" value="Lambda_DNA-bd_dom_sf"/>
</dbReference>
<name>A0A3M2L890_9NOCA</name>
<dbReference type="EMBL" id="RFFH01000004">
    <property type="protein sequence ID" value="RMI32890.1"/>
    <property type="molecule type" value="Genomic_DNA"/>
</dbReference>
<dbReference type="GO" id="GO:0003677">
    <property type="term" value="F:DNA binding"/>
    <property type="evidence" value="ECO:0007669"/>
    <property type="project" value="InterPro"/>
</dbReference>
<dbReference type="CDD" id="cd00093">
    <property type="entry name" value="HTH_XRE"/>
    <property type="match status" value="1"/>
</dbReference>
<dbReference type="Proteomes" id="UP000279275">
    <property type="component" value="Unassembled WGS sequence"/>
</dbReference>
<sequence length="298" mass="33020">MTAGGSGYSSAAMYTALPSGGRRDHPALPAQQTTEASARRDSAAGRPRLTAGQAAVRDRLVKARLDARPRLSQQDLAELTGLSIATVKAYESGARKVTHRTLKVVATALGLPDLHSLEEILVQGIQLQHAIPGPRIDPDPRDKTWVHSMPFPAALITPGLLWVLEANTAYERLHPGIHAGSSFLEWLMLDPRSKHVLGEEWWPETHLGVWTATQLRRHFRGQADLRAFDRLSRAPEFQLMSTQPAARFYASRSQLHLRDHTGQRYYYVNVHRDADPLPRSGAAQPPVLFHSLIPVEPC</sequence>
<proteinExistence type="predicted"/>
<dbReference type="Pfam" id="PF01381">
    <property type="entry name" value="HTH_3"/>
    <property type="match status" value="1"/>
</dbReference>
<evidence type="ECO:0000313" key="4">
    <source>
        <dbReference type="Proteomes" id="UP000279275"/>
    </source>
</evidence>
<organism evidence="3 4">
    <name type="scientific">Nocardia stercoris</name>
    <dbReference type="NCBI Taxonomy" id="2483361"/>
    <lineage>
        <taxon>Bacteria</taxon>
        <taxon>Bacillati</taxon>
        <taxon>Actinomycetota</taxon>
        <taxon>Actinomycetes</taxon>
        <taxon>Mycobacteriales</taxon>
        <taxon>Nocardiaceae</taxon>
        <taxon>Nocardia</taxon>
    </lineage>
</organism>
<feature type="region of interest" description="Disordered" evidence="1">
    <location>
        <begin position="15"/>
        <end position="52"/>
    </location>
</feature>
<protein>
    <submittedName>
        <fullName evidence="3">XRE family transcriptional regulator</fullName>
    </submittedName>
</protein>
<dbReference type="SMART" id="SM00530">
    <property type="entry name" value="HTH_XRE"/>
    <property type="match status" value="1"/>
</dbReference>
<keyword evidence="4" id="KW-1185">Reference proteome</keyword>
<dbReference type="AlphaFoldDB" id="A0A3M2L890"/>
<dbReference type="PROSITE" id="PS50943">
    <property type="entry name" value="HTH_CROC1"/>
    <property type="match status" value="1"/>
</dbReference>
<evidence type="ECO:0000256" key="1">
    <source>
        <dbReference type="SAM" id="MobiDB-lite"/>
    </source>
</evidence>
<evidence type="ECO:0000259" key="2">
    <source>
        <dbReference type="PROSITE" id="PS50943"/>
    </source>
</evidence>
<gene>
    <name evidence="3" type="ORF">EBN03_13305</name>
</gene>
<dbReference type="Gene3D" id="1.10.260.40">
    <property type="entry name" value="lambda repressor-like DNA-binding domains"/>
    <property type="match status" value="1"/>
</dbReference>
<feature type="domain" description="HTH cro/C1-type" evidence="2">
    <location>
        <begin position="60"/>
        <end position="117"/>
    </location>
</feature>
<dbReference type="SUPFAM" id="SSF47413">
    <property type="entry name" value="lambda repressor-like DNA-binding domains"/>
    <property type="match status" value="1"/>
</dbReference>
<evidence type="ECO:0000313" key="3">
    <source>
        <dbReference type="EMBL" id="RMI32890.1"/>
    </source>
</evidence>
<comment type="caution">
    <text evidence="3">The sequence shown here is derived from an EMBL/GenBank/DDBJ whole genome shotgun (WGS) entry which is preliminary data.</text>
</comment>